<evidence type="ECO:0000256" key="9">
    <source>
        <dbReference type="PIRSR" id="PIRSR001084-3"/>
    </source>
</evidence>
<dbReference type="RefSeq" id="WP_154322327.1">
    <property type="nucleotide sequence ID" value="NZ_CP045695.1"/>
</dbReference>
<feature type="binding site" evidence="9">
    <location>
        <position position="168"/>
    </location>
    <ligand>
        <name>Zn(2+)</name>
        <dbReference type="ChEBI" id="CHEBI:29105"/>
    </ligand>
</feature>
<keyword evidence="9" id="KW-0479">Metal-binding</keyword>
<dbReference type="InterPro" id="IPR013780">
    <property type="entry name" value="Glyco_hydro_b"/>
</dbReference>
<dbReference type="PIRSF" id="PIRSF001084">
    <property type="entry name" value="B-galactosidase"/>
    <property type="match status" value="1"/>
</dbReference>
<feature type="binding site" evidence="9">
    <location>
        <position position="171"/>
    </location>
    <ligand>
        <name>Zn(2+)</name>
        <dbReference type="ChEBI" id="CHEBI:29105"/>
    </ligand>
</feature>
<dbReference type="PANTHER" id="PTHR36447:SF1">
    <property type="entry name" value="BETA-GALACTOSIDASE GANA"/>
    <property type="match status" value="1"/>
</dbReference>
<feature type="domain" description="Beta-galactosidase C-terminal" evidence="12">
    <location>
        <begin position="627"/>
        <end position="681"/>
    </location>
</feature>
<keyword evidence="9" id="KW-0862">Zinc</keyword>
<dbReference type="InterPro" id="IPR013739">
    <property type="entry name" value="Beta_galactosidase_C"/>
</dbReference>
<evidence type="ECO:0000256" key="2">
    <source>
        <dbReference type="ARBA" id="ARBA00005940"/>
    </source>
</evidence>
<dbReference type="Pfam" id="PF08533">
    <property type="entry name" value="Glyco_hydro_42C"/>
    <property type="match status" value="1"/>
</dbReference>
<comment type="catalytic activity">
    <reaction evidence="1 6">
        <text>Hydrolysis of terminal non-reducing beta-D-galactose residues in beta-D-galactosides.</text>
        <dbReference type="EC" id="3.2.1.23"/>
    </reaction>
</comment>
<dbReference type="InterPro" id="IPR013529">
    <property type="entry name" value="Glyco_hydro_42_N"/>
</dbReference>
<dbReference type="Pfam" id="PF02449">
    <property type="entry name" value="Glyco_hydro_42"/>
    <property type="match status" value="1"/>
</dbReference>
<dbReference type="SUPFAM" id="SSF52317">
    <property type="entry name" value="Class I glutamine amidotransferase-like"/>
    <property type="match status" value="1"/>
</dbReference>
<gene>
    <name evidence="13" type="ORF">FYJ37_17260</name>
</gene>
<dbReference type="GO" id="GO:0046872">
    <property type="term" value="F:metal ion binding"/>
    <property type="evidence" value="ECO:0007669"/>
    <property type="project" value="UniProtKB-KW"/>
</dbReference>
<dbReference type="InterPro" id="IPR003476">
    <property type="entry name" value="Glyco_hydro_42"/>
</dbReference>
<dbReference type="InterPro" id="IPR029062">
    <property type="entry name" value="Class_I_gatase-like"/>
</dbReference>
<dbReference type="SUPFAM" id="SSF51445">
    <property type="entry name" value="(Trans)glycosidases"/>
    <property type="match status" value="1"/>
</dbReference>
<evidence type="ECO:0000259" key="10">
    <source>
        <dbReference type="Pfam" id="PF02449"/>
    </source>
</evidence>
<feature type="binding site" evidence="8">
    <location>
        <position position="160"/>
    </location>
    <ligand>
        <name>substrate</name>
    </ligand>
</feature>
<dbReference type="AlphaFoldDB" id="A0A844FBM4"/>
<dbReference type="GO" id="GO:0004565">
    <property type="term" value="F:beta-galactosidase activity"/>
    <property type="evidence" value="ECO:0007669"/>
    <property type="project" value="UniProtKB-EC"/>
</dbReference>
<dbReference type="Gene3D" id="2.60.40.1180">
    <property type="entry name" value="Golgi alpha-mannosidase II"/>
    <property type="match status" value="1"/>
</dbReference>
<feature type="binding site" evidence="8">
    <location>
        <position position="122"/>
    </location>
    <ligand>
        <name>substrate</name>
    </ligand>
</feature>
<accession>A0A844FBM4</accession>
<keyword evidence="5 6" id="KW-0326">Glycosidase</keyword>
<evidence type="ECO:0000313" key="14">
    <source>
        <dbReference type="Proteomes" id="UP000462363"/>
    </source>
</evidence>
<reference evidence="13 14" key="1">
    <citation type="submission" date="2019-08" db="EMBL/GenBank/DDBJ databases">
        <title>In-depth cultivation of the pig gut microbiome towards novel bacterial diversity and tailored functional studies.</title>
        <authorList>
            <person name="Wylensek D."/>
            <person name="Hitch T.C.A."/>
            <person name="Clavel T."/>
        </authorList>
    </citation>
    <scope>NUCLEOTIDE SEQUENCE [LARGE SCALE GENOMIC DNA]</scope>
    <source>
        <strain evidence="13 14">BL-389-WT-3D</strain>
    </source>
</reference>
<evidence type="ECO:0000256" key="5">
    <source>
        <dbReference type="ARBA" id="ARBA00023295"/>
    </source>
</evidence>
<dbReference type="CDD" id="cd03143">
    <property type="entry name" value="A4_beta-galactosidase_middle_domain"/>
    <property type="match status" value="1"/>
</dbReference>
<dbReference type="Pfam" id="PF08532">
    <property type="entry name" value="Glyco_hydro_42M"/>
    <property type="match status" value="1"/>
</dbReference>
<evidence type="ECO:0000256" key="3">
    <source>
        <dbReference type="ARBA" id="ARBA00012756"/>
    </source>
</evidence>
<dbReference type="GO" id="GO:0009341">
    <property type="term" value="C:beta-galactosidase complex"/>
    <property type="evidence" value="ECO:0007669"/>
    <property type="project" value="InterPro"/>
</dbReference>
<comment type="caution">
    <text evidence="13">The sequence shown here is derived from an EMBL/GenBank/DDBJ whole genome shotgun (WGS) entry which is preliminary data.</text>
</comment>
<evidence type="ECO:0000259" key="11">
    <source>
        <dbReference type="Pfam" id="PF08532"/>
    </source>
</evidence>
<dbReference type="EMBL" id="VUMB01000068">
    <property type="protein sequence ID" value="MSS41997.1"/>
    <property type="molecule type" value="Genomic_DNA"/>
</dbReference>
<evidence type="ECO:0000256" key="8">
    <source>
        <dbReference type="PIRSR" id="PIRSR001084-2"/>
    </source>
</evidence>
<evidence type="ECO:0000259" key="12">
    <source>
        <dbReference type="Pfam" id="PF08533"/>
    </source>
</evidence>
<evidence type="ECO:0000313" key="13">
    <source>
        <dbReference type="EMBL" id="MSS41997.1"/>
    </source>
</evidence>
<evidence type="ECO:0000256" key="4">
    <source>
        <dbReference type="ARBA" id="ARBA00022801"/>
    </source>
</evidence>
<proteinExistence type="inferred from homology"/>
<feature type="domain" description="Glycoside hydrolase family 42 N-terminal" evidence="10">
    <location>
        <begin position="23"/>
        <end position="394"/>
    </location>
</feature>
<evidence type="ECO:0000256" key="1">
    <source>
        <dbReference type="ARBA" id="ARBA00001412"/>
    </source>
</evidence>
<feature type="domain" description="Beta-galactosidase trimerisation" evidence="11">
    <location>
        <begin position="405"/>
        <end position="617"/>
    </location>
</feature>
<dbReference type="Proteomes" id="UP000462363">
    <property type="component" value="Unassembled WGS sequence"/>
</dbReference>
<dbReference type="Gene3D" id="3.40.50.880">
    <property type="match status" value="1"/>
</dbReference>
<feature type="active site" description="Proton donor" evidence="7">
    <location>
        <position position="161"/>
    </location>
</feature>
<feature type="active site" description="Nucleophile" evidence="7">
    <location>
        <position position="316"/>
    </location>
</feature>
<name>A0A844FBM4_CLOSV</name>
<dbReference type="InterPro" id="IPR013738">
    <property type="entry name" value="Beta_galactosidase_Trimer"/>
</dbReference>
<feature type="binding site" evidence="9">
    <location>
        <position position="166"/>
    </location>
    <ligand>
        <name>Zn(2+)</name>
        <dbReference type="ChEBI" id="CHEBI:29105"/>
    </ligand>
</feature>
<dbReference type="InterPro" id="IPR017853">
    <property type="entry name" value="GH"/>
</dbReference>
<sequence length="684" mass="79009">MAISQGGIKVKNYYINSLLHGGDYNPEQWLYDPCVLETDIEYFKKAHINEVTLGIFSWAMLEPEEEQYDFGWMETIINRLYENGISVILATPSGARPKWMSDKYPEVLRVDEKRNRFLYGMRHNHCYTSPVYREKTRKMNTELAKRFGNHPGVIAWHISNEYGGECHCPLCQEAFREWLKEKYQTIDRLNFAWATTFWSHRYNGFEQIESPSLCGEYGLHGLNLDWKRFVTDRTVDFVRHEVKAIRDAGSEKPTTINMMYDYKGLNYHKFKDVVDIISWDNYPQWHKKAEYLTAMDNGMQHDIMRSIKHQPYLLMESCPAATNWQPVSKLKKPGMLHLASLQAIAHGSDSVQYFQLRQSRGSSEKFHGAVIDHYGGSDTRVFDEVTRVGISLEQLQEIVGTQVEAKVAVLFDWENRWAMEDAQGPRNKGLYYKETVEKSYYAFRKLGLDVDVIDMEQALESYSIVAIPMLYMFRDGFENKVKTFVENGGTVIMTYWSGIVDDTDLCYLGGTPHGLMDVFGIRSTEIDALYDWESNTSIPVKGNSLKMTSEWKCKNLCDLVKTTSAEVLAVYGEDFYAGMPTATKNRFGRGNAYYICADFEQGFYDEVIKKIVKDSKLFVPVKSIPNGVEVTTRSSSENKYVFIQNFNMHSVKMEIDTRNSQIILGNYKKSTIEGFDTIVLKLKR</sequence>
<dbReference type="PANTHER" id="PTHR36447">
    <property type="entry name" value="BETA-GALACTOSIDASE GANA"/>
    <property type="match status" value="1"/>
</dbReference>
<evidence type="ECO:0000256" key="6">
    <source>
        <dbReference type="PIRNR" id="PIRNR001084"/>
    </source>
</evidence>
<organism evidence="13 14">
    <name type="scientific">Clostridium scindens (strain JCM 10418 / VPI 12708)</name>
    <dbReference type="NCBI Taxonomy" id="29347"/>
    <lineage>
        <taxon>Bacteria</taxon>
        <taxon>Bacillati</taxon>
        <taxon>Bacillota</taxon>
        <taxon>Clostridia</taxon>
        <taxon>Lachnospirales</taxon>
        <taxon>Lachnospiraceae</taxon>
    </lineage>
</organism>
<dbReference type="GO" id="GO:0006012">
    <property type="term" value="P:galactose metabolic process"/>
    <property type="evidence" value="ECO:0007669"/>
    <property type="project" value="InterPro"/>
</dbReference>
<comment type="similarity">
    <text evidence="2 6">Belongs to the glycosyl hydrolase 42 family.</text>
</comment>
<dbReference type="EC" id="3.2.1.23" evidence="3 6"/>
<feature type="binding site" evidence="9">
    <location>
        <position position="126"/>
    </location>
    <ligand>
        <name>Zn(2+)</name>
        <dbReference type="ChEBI" id="CHEBI:29105"/>
    </ligand>
</feature>
<keyword evidence="4 6" id="KW-0378">Hydrolase</keyword>
<dbReference type="Gene3D" id="3.20.20.80">
    <property type="entry name" value="Glycosidases"/>
    <property type="match status" value="1"/>
</dbReference>
<feature type="binding site" evidence="8">
    <location>
        <position position="324"/>
    </location>
    <ligand>
        <name>substrate</name>
    </ligand>
</feature>
<evidence type="ECO:0000256" key="7">
    <source>
        <dbReference type="PIRSR" id="PIRSR001084-1"/>
    </source>
</evidence>
<protein>
    <recommendedName>
        <fullName evidence="3 6">Beta-galactosidase</fullName>
        <shortName evidence="6">Beta-gal</shortName>
        <ecNumber evidence="3 6">3.2.1.23</ecNumber>
    </recommendedName>
</protein>